<keyword evidence="4" id="KW-1185">Reference proteome</keyword>
<dbReference type="GeneTree" id="ENSGT00940000158857"/>
<dbReference type="Ensembl" id="ENSEBUT00000016980.1">
    <property type="protein sequence ID" value="ENSEBUP00000016404.1"/>
    <property type="gene ID" value="ENSEBUG00000010303.1"/>
</dbReference>
<organism evidence="3 4">
    <name type="scientific">Eptatretus burgeri</name>
    <name type="common">Inshore hagfish</name>
    <dbReference type="NCBI Taxonomy" id="7764"/>
    <lineage>
        <taxon>Eukaryota</taxon>
        <taxon>Metazoa</taxon>
        <taxon>Chordata</taxon>
        <taxon>Craniata</taxon>
        <taxon>Vertebrata</taxon>
        <taxon>Cyclostomata</taxon>
        <taxon>Myxini</taxon>
        <taxon>Myxiniformes</taxon>
        <taxon>Myxinidae</taxon>
        <taxon>Eptatretinae</taxon>
        <taxon>Eptatretus</taxon>
    </lineage>
</organism>
<dbReference type="PANTHER" id="PTHR21669:SF28">
    <property type="entry name" value="YEMANUCLEIN"/>
    <property type="match status" value="1"/>
</dbReference>
<protein>
    <recommendedName>
        <fullName evidence="2">Ubinuclein middle domain-containing protein</fullName>
    </recommendedName>
</protein>
<feature type="region of interest" description="Disordered" evidence="1">
    <location>
        <begin position="1"/>
        <end position="32"/>
    </location>
</feature>
<evidence type="ECO:0000313" key="3">
    <source>
        <dbReference type="Ensembl" id="ENSEBUP00000016404.1"/>
    </source>
</evidence>
<sequence>MLQRFQKEKEAMRNAQATEQPPTNTDLAAGSKQESFSLPPVAADNAFNLCVNVSDVELLLQADHAVQTLNCLDLDLDNLLEESPSGSPIQEGDSQSVYVIPGLPEGLPSPLEKKIKQLAEAVKIVEGEGKQKTFQADINNILMQIETQAKELNVQLRTAVFAHLASFLPCANNTLTKMLKKIHLNEQVCCLFSGF</sequence>
<dbReference type="AlphaFoldDB" id="A0A8C4QKT4"/>
<dbReference type="Pfam" id="PF14075">
    <property type="entry name" value="UBN_AB"/>
    <property type="match status" value="1"/>
</dbReference>
<accession>A0A8C4QKT4</accession>
<reference evidence="3" key="1">
    <citation type="submission" date="2025-08" db="UniProtKB">
        <authorList>
            <consortium name="Ensembl"/>
        </authorList>
    </citation>
    <scope>IDENTIFICATION</scope>
</reference>
<feature type="domain" description="Ubinuclein middle" evidence="2">
    <location>
        <begin position="103"/>
        <end position="187"/>
    </location>
</feature>
<evidence type="ECO:0000259" key="2">
    <source>
        <dbReference type="Pfam" id="PF14075"/>
    </source>
</evidence>
<dbReference type="InterPro" id="IPR026947">
    <property type="entry name" value="UBN_middle_dom"/>
</dbReference>
<dbReference type="GO" id="GO:0005634">
    <property type="term" value="C:nucleus"/>
    <property type="evidence" value="ECO:0007669"/>
    <property type="project" value="TreeGrafter"/>
</dbReference>
<reference evidence="3" key="2">
    <citation type="submission" date="2025-09" db="UniProtKB">
        <authorList>
            <consortium name="Ensembl"/>
        </authorList>
    </citation>
    <scope>IDENTIFICATION</scope>
</reference>
<evidence type="ECO:0000313" key="4">
    <source>
        <dbReference type="Proteomes" id="UP000694388"/>
    </source>
</evidence>
<name>A0A8C4QKT4_EPTBU</name>
<dbReference type="GO" id="GO:0006325">
    <property type="term" value="P:chromatin organization"/>
    <property type="evidence" value="ECO:0007669"/>
    <property type="project" value="TreeGrafter"/>
</dbReference>
<evidence type="ECO:0000256" key="1">
    <source>
        <dbReference type="SAM" id="MobiDB-lite"/>
    </source>
</evidence>
<feature type="compositionally biased region" description="Polar residues" evidence="1">
    <location>
        <begin position="15"/>
        <end position="32"/>
    </location>
</feature>
<dbReference type="PANTHER" id="PTHR21669">
    <property type="entry name" value="CAPZ-INTERACTING PROTEIN AND RELATED PROTEINS"/>
    <property type="match status" value="1"/>
</dbReference>
<dbReference type="Proteomes" id="UP000694388">
    <property type="component" value="Unplaced"/>
</dbReference>
<feature type="compositionally biased region" description="Basic and acidic residues" evidence="1">
    <location>
        <begin position="1"/>
        <end position="12"/>
    </location>
</feature>
<proteinExistence type="predicted"/>